<dbReference type="InterPro" id="IPR024789">
    <property type="entry name" value="APC4"/>
</dbReference>
<accession>A0ABP0H4I5</accession>
<evidence type="ECO:0000256" key="2">
    <source>
        <dbReference type="ARBA" id="ARBA00022618"/>
    </source>
</evidence>
<keyword evidence="4" id="KW-0833">Ubl conjugation pathway</keyword>
<protein>
    <recommendedName>
        <fullName evidence="1">Anaphase-promoting complex subunit 4</fullName>
    </recommendedName>
</protein>
<dbReference type="EMBL" id="CAWYQH010000174">
    <property type="protein sequence ID" value="CAK8698652.1"/>
    <property type="molecule type" value="Genomic_DNA"/>
</dbReference>
<evidence type="ECO:0000256" key="3">
    <source>
        <dbReference type="ARBA" id="ARBA00022776"/>
    </source>
</evidence>
<dbReference type="SUPFAM" id="SSF50978">
    <property type="entry name" value="WD40 repeat-like"/>
    <property type="match status" value="1"/>
</dbReference>
<dbReference type="Pfam" id="PF12894">
    <property type="entry name" value="ANAPC4_WD40"/>
    <property type="match status" value="1"/>
</dbReference>
<dbReference type="PANTHER" id="PTHR13260:SF0">
    <property type="entry name" value="ANAPHASE-PROMOTING COMPLEX SUBUNIT 4"/>
    <property type="match status" value="1"/>
</dbReference>
<proteinExistence type="predicted"/>
<evidence type="ECO:0000313" key="9">
    <source>
        <dbReference type="Proteomes" id="UP001642483"/>
    </source>
</evidence>
<feature type="domain" description="Anaphase-promoting complex subunit 4-like WD40" evidence="6">
    <location>
        <begin position="21"/>
        <end position="116"/>
    </location>
</feature>
<dbReference type="InterPro" id="IPR036322">
    <property type="entry name" value="WD40_repeat_dom_sf"/>
</dbReference>
<evidence type="ECO:0000259" key="7">
    <source>
        <dbReference type="Pfam" id="PF12896"/>
    </source>
</evidence>
<dbReference type="InterPro" id="IPR015943">
    <property type="entry name" value="WD40/YVTN_repeat-like_dom_sf"/>
</dbReference>
<evidence type="ECO:0000256" key="5">
    <source>
        <dbReference type="ARBA" id="ARBA00023306"/>
    </source>
</evidence>
<dbReference type="Gene3D" id="2.130.10.10">
    <property type="entry name" value="YVTN repeat-like/Quinoprotein amine dehydrogenase"/>
    <property type="match status" value="1"/>
</dbReference>
<dbReference type="InterPro" id="IPR024790">
    <property type="entry name" value="APC4_long_dom"/>
</dbReference>
<comment type="caution">
    <text evidence="8">The sequence shown here is derived from an EMBL/GenBank/DDBJ whole genome shotgun (WGS) entry which is preliminary data.</text>
</comment>
<gene>
    <name evidence="8" type="ORF">CVLEPA_LOCUS32075</name>
</gene>
<dbReference type="Pfam" id="PF12896">
    <property type="entry name" value="ANAPC4"/>
    <property type="match status" value="1"/>
</dbReference>
<reference evidence="8 9" key="1">
    <citation type="submission" date="2024-02" db="EMBL/GenBank/DDBJ databases">
        <authorList>
            <person name="Daric V."/>
            <person name="Darras S."/>
        </authorList>
    </citation>
    <scope>NUCLEOTIDE SEQUENCE [LARGE SCALE GENOMIC DNA]</scope>
</reference>
<feature type="domain" description="Anaphase-promoting complex subunit 4 long" evidence="7">
    <location>
        <begin position="229"/>
        <end position="424"/>
    </location>
</feature>
<evidence type="ECO:0000259" key="6">
    <source>
        <dbReference type="Pfam" id="PF12894"/>
    </source>
</evidence>
<keyword evidence="2" id="KW-0132">Cell division</keyword>
<keyword evidence="9" id="KW-1185">Reference proteome</keyword>
<dbReference type="Proteomes" id="UP001642483">
    <property type="component" value="Unassembled WGS sequence"/>
</dbReference>
<evidence type="ECO:0000256" key="4">
    <source>
        <dbReference type="ARBA" id="ARBA00022786"/>
    </source>
</evidence>
<keyword evidence="3" id="KW-0498">Mitosis</keyword>
<organism evidence="8 9">
    <name type="scientific">Clavelina lepadiformis</name>
    <name type="common">Light-bulb sea squirt</name>
    <name type="synonym">Ascidia lepadiformis</name>
    <dbReference type="NCBI Taxonomy" id="159417"/>
    <lineage>
        <taxon>Eukaryota</taxon>
        <taxon>Metazoa</taxon>
        <taxon>Chordata</taxon>
        <taxon>Tunicata</taxon>
        <taxon>Ascidiacea</taxon>
        <taxon>Aplousobranchia</taxon>
        <taxon>Clavelinidae</taxon>
        <taxon>Clavelina</taxon>
    </lineage>
</organism>
<sequence>MQENAFLSVEEKQVKCRIKHMCWSPKRDLIAMAADTGELLLYRLSSLERVWSFPPPDKQNRISAICWRPDGSVIAVSYNCKENGIAFVYMEKAQVLWTLTEENSLLENAVTSIKWVEYNGKNGDYKGNQFSSLSFKDYLPELPKLQFKDLKTTEVKSILGDLRFHILVTCDKLQTITLYAYGVFPLMKIPSSDISREEIVVNMTLSPDLSSITCLVASTRKEQKYCDLLVYDISEATSDLTLCDQVAKKACHLNIILLYIQSVIDLMNESCESVVQEMESKLTNYLLNKNISGTIGDEFMHMLMWGKPSDVLEDLLTNCMSKKGVMKLGTLVEASYTSIQQLLLVNFQLAADAIYYHLHEIKGMSNMDVLGYIKLFDSEMVDDIIKCAGSFILKASEMQQVIGRSLKNFKAFFRWLYATFSKIQREAVDNDSLMSMKELEFVADFIVESFIHEHEQLKVSGKERHFNLDKVYQYLQDAPLTAPQNLDKNEWFSFVDSVPSLAQNPLILKRRPDASLCQLYKELRAKIRVLLNRSFLTKRQRSHRSRWVTSCLSSPPHSCQWFDETDQSFYTLICTSALPCKELSLVKLGNKLEKTKETPNHWVSERVSIRFDKITTSCGGKTCQYLVQGIDYYKEDTATLLLKSQSSTLLVQLSVRPIFENQHLIKKDEDGVLDVSEYVTHGCVMDPMVPVKIASSGTRKVCCVLGTDLRHIKAYVMDQDEEDDYVDENLDVSA</sequence>
<keyword evidence="5" id="KW-0131">Cell cycle</keyword>
<name>A0ABP0H4I5_CLALP</name>
<dbReference type="InterPro" id="IPR024977">
    <property type="entry name" value="Apc4-like_WD40_dom"/>
</dbReference>
<evidence type="ECO:0000313" key="8">
    <source>
        <dbReference type="EMBL" id="CAK8698652.1"/>
    </source>
</evidence>
<dbReference type="PANTHER" id="PTHR13260">
    <property type="entry name" value="ANAPHASE PROMOTING COMPLEX SUBUNIT 4 APC4"/>
    <property type="match status" value="1"/>
</dbReference>
<evidence type="ECO:0000256" key="1">
    <source>
        <dbReference type="ARBA" id="ARBA00016067"/>
    </source>
</evidence>